<gene>
    <name evidence="2" type="ORF">GRI69_12835</name>
</gene>
<protein>
    <recommendedName>
        <fullName evidence="4">NIPSNAP domain-containing protein</fullName>
    </recommendedName>
</protein>
<comment type="caution">
    <text evidence="2">The sequence shown here is derived from an EMBL/GenBank/DDBJ whole genome shotgun (WGS) entry which is preliminary data.</text>
</comment>
<sequence>MKKLLLTVAALGMGMTAASAPTAASAQEMREVDWYNISMIKWKSGKGERAHEIIEMYEKVDEALGRNDVMDFHMQTGEWHSIVAFKMKDGPAAMAWKENPYDKEWEAEFVKQVGGEDKAKALWAEFNDSIQEEQRHIGHIDVGE</sequence>
<dbReference type="Proteomes" id="UP000448199">
    <property type="component" value="Unassembled WGS sequence"/>
</dbReference>
<evidence type="ECO:0000313" key="3">
    <source>
        <dbReference type="Proteomes" id="UP000448199"/>
    </source>
</evidence>
<organism evidence="2 3">
    <name type="scientific">Qipengyuania vulgaris</name>
    <dbReference type="NCBI Taxonomy" id="291985"/>
    <lineage>
        <taxon>Bacteria</taxon>
        <taxon>Pseudomonadati</taxon>
        <taxon>Pseudomonadota</taxon>
        <taxon>Alphaproteobacteria</taxon>
        <taxon>Sphingomonadales</taxon>
        <taxon>Erythrobacteraceae</taxon>
        <taxon>Qipengyuania</taxon>
    </lineage>
</organism>
<feature type="signal peptide" evidence="1">
    <location>
        <begin position="1"/>
        <end position="20"/>
    </location>
</feature>
<dbReference type="RefSeq" id="WP_160728674.1">
    <property type="nucleotide sequence ID" value="NZ_WTYC01000007.1"/>
</dbReference>
<keyword evidence="1" id="KW-0732">Signal</keyword>
<feature type="chain" id="PRO_5032420769" description="NIPSNAP domain-containing protein" evidence="1">
    <location>
        <begin position="21"/>
        <end position="144"/>
    </location>
</feature>
<dbReference type="AlphaFoldDB" id="A0A844XSQ5"/>
<dbReference type="OrthoDB" id="1443062at2"/>
<proteinExistence type="predicted"/>
<accession>A0A844XSQ5</accession>
<dbReference type="EMBL" id="WTYC01000007">
    <property type="protein sequence ID" value="MXO49145.1"/>
    <property type="molecule type" value="Genomic_DNA"/>
</dbReference>
<evidence type="ECO:0000313" key="2">
    <source>
        <dbReference type="EMBL" id="MXO49145.1"/>
    </source>
</evidence>
<evidence type="ECO:0000256" key="1">
    <source>
        <dbReference type="SAM" id="SignalP"/>
    </source>
</evidence>
<reference evidence="2 3" key="1">
    <citation type="submission" date="2019-12" db="EMBL/GenBank/DDBJ databases">
        <title>Genomic-based taxomic classification of the family Erythrobacteraceae.</title>
        <authorList>
            <person name="Xu L."/>
        </authorList>
    </citation>
    <scope>NUCLEOTIDE SEQUENCE [LARGE SCALE GENOMIC DNA]</scope>
    <source>
        <strain evidence="2 3">DSM 17792</strain>
    </source>
</reference>
<keyword evidence="3" id="KW-1185">Reference proteome</keyword>
<name>A0A844XSQ5_9SPHN</name>
<evidence type="ECO:0008006" key="4">
    <source>
        <dbReference type="Google" id="ProtNLM"/>
    </source>
</evidence>